<dbReference type="Proteomes" id="UP001189429">
    <property type="component" value="Unassembled WGS sequence"/>
</dbReference>
<dbReference type="PANTHER" id="PTHR45527">
    <property type="entry name" value="NONRIBOSOMAL PEPTIDE SYNTHETASE"/>
    <property type="match status" value="1"/>
</dbReference>
<accession>A0ABN9U8M8</accession>
<dbReference type="InterPro" id="IPR042099">
    <property type="entry name" value="ANL_N_sf"/>
</dbReference>
<protein>
    <recommendedName>
        <fullName evidence="2">AMP-dependent synthetase/ligase domain-containing protein</fullName>
    </recommendedName>
</protein>
<dbReference type="InterPro" id="IPR020845">
    <property type="entry name" value="AMP-binding_CS"/>
</dbReference>
<evidence type="ECO:0000313" key="4">
    <source>
        <dbReference type="Proteomes" id="UP001189429"/>
    </source>
</evidence>
<name>A0ABN9U8M8_9DINO</name>
<comment type="caution">
    <text evidence="3">The sequence shown here is derived from an EMBL/GenBank/DDBJ whole genome shotgun (WGS) entry which is preliminary data.</text>
</comment>
<feature type="domain" description="AMP-dependent synthetase/ligase" evidence="2">
    <location>
        <begin position="38"/>
        <end position="266"/>
    </location>
</feature>
<dbReference type="SUPFAM" id="SSF56801">
    <property type="entry name" value="Acetyl-CoA synthetase-like"/>
    <property type="match status" value="1"/>
</dbReference>
<keyword evidence="4" id="KW-1185">Reference proteome</keyword>
<dbReference type="PANTHER" id="PTHR45527:SF1">
    <property type="entry name" value="FATTY ACID SYNTHASE"/>
    <property type="match status" value="1"/>
</dbReference>
<evidence type="ECO:0000256" key="1">
    <source>
        <dbReference type="SAM" id="MobiDB-lite"/>
    </source>
</evidence>
<dbReference type="InterPro" id="IPR000873">
    <property type="entry name" value="AMP-dep_synth/lig_dom"/>
</dbReference>
<dbReference type="Pfam" id="PF00501">
    <property type="entry name" value="AMP-binding"/>
    <property type="match status" value="1"/>
</dbReference>
<proteinExistence type="predicted"/>
<feature type="region of interest" description="Disordered" evidence="1">
    <location>
        <begin position="662"/>
        <end position="688"/>
    </location>
</feature>
<reference evidence="3" key="1">
    <citation type="submission" date="2023-10" db="EMBL/GenBank/DDBJ databases">
        <authorList>
            <person name="Chen Y."/>
            <person name="Shah S."/>
            <person name="Dougan E. K."/>
            <person name="Thang M."/>
            <person name="Chan C."/>
        </authorList>
    </citation>
    <scope>NUCLEOTIDE SEQUENCE [LARGE SCALE GENOMIC DNA]</scope>
</reference>
<sequence length="1417" mass="150750">MRCGVPFVWMGAGELPARSRRVEAARNQDILARLSPVAVLLDDAGVPEEVVPEWTAAASPPRLLRLPAGLSPTLVGVVPSASLCYMLTGGTTGGSKCVEVSHTMALHEVRAYPRVAKALTSDDRVLQHTPVLWAASAMGQIDIALAFGAATCISSSADADAITSCSATVLGIVPSALEAIEPTAVPSVKHIFTWGEPLSRVLAMRWRSSHTKVFELLISTEYWLSFVSEGQESPTGRTLYHVVPGVDVAVLPPGGDGQGSSVPDGEQREAASAEACMVFAQDAGGPFFRTRDLVHVLDDGFGALLLEFCGRTDSLVKVAGQFVDLAAAEGRLTAALNAEPAGLAVEASIVPATAGTELAAGPAGVVAALGRARAELPRGAALHLVRDPLPRDPVTGKIDRKALLKDLMPARPSNPAWPALSARLCYFPRWWLALAAAGCLDIPSLLRLAFGTGGRGSRSPLRKGSLLFHIASVPYLWLLSQHLPKTVVRRITYYIPFGRVGFLCLVYHVTRISRGARRQFNFQAVAKSVLLVGSVAGMALARARGRLLPWWTVFWAAIPDHLEAECGWWLQAKSWAWYVKALLAGALDAPGLCLRLSDWFLELLIAAPPQCRRLCLACLSPGSPPEVPAALRGEWAQQGAAGACAAQPSGAGAAADARQASQRVQVVQAEPEAQSSNSADAAGGPVALDGLGQEAQREAGLGAGAHGPAGGVAAEGRTGGAVVGASAGLAWACRECGASLAGERQDWRSEDGESFCRQCWKAYDNRWWDEHTRDVVDVWPPLGTEGGRPARSMAEAGDTASAALQPGTAAGARLLQLLGPLLRCSDRGVRGDSTLAGVDSLAVLTLCRDLRLAAPGLVLRPQDVLQCSSATELLALVDARALEVWFAPGQYTSTCKWLYGCKGLLDERIFRVAAARLIARHEVLHSKAKDGQELCMELVRFLKESATLRLALWPEVEAAVARCPAWARRPAAALARTVEGAWSWALKETWPRSVQVPITQEFLDERVVVVRCSSFRDVEEQASRLRDEFRPPFVMALFLLPPGLGAAGPRTGAACRAEESHTWGAPSSFVYFVVSHAYSDGFCSLPLINDFSCLYAGAEQAARPRGGRRGTGQAAATAALVPLPPVARFAAALDGRPQWSHPEQLSLRATCFDGPWEPAKPPWVYVHEVLLEAGAVETLRHCARSYSIPFDVILFSALLASMFRADEVWERSWSQQARGGAGSAPLEASLVRSVALTLYAPMRDGDLSDAMVGLFSDWRDCEVPCGPSATLLGFCMQVADMIRNRRWTVFDPIQNSQRIPSAQKRARGEGGHPSAWPEESADAWWLVMDINGDSYPPGWCRGLVGQLPRAIEELAQRPLLPVLGDGARPTGGAGGTLPAMPAAWPASGLAGSGAPAADLAAVLPAPSRPPPGALDAQ</sequence>
<dbReference type="InterPro" id="IPR023213">
    <property type="entry name" value="CAT-like_dom_sf"/>
</dbReference>
<organism evidence="3 4">
    <name type="scientific">Prorocentrum cordatum</name>
    <dbReference type="NCBI Taxonomy" id="2364126"/>
    <lineage>
        <taxon>Eukaryota</taxon>
        <taxon>Sar</taxon>
        <taxon>Alveolata</taxon>
        <taxon>Dinophyceae</taxon>
        <taxon>Prorocentrales</taxon>
        <taxon>Prorocentraceae</taxon>
        <taxon>Prorocentrum</taxon>
    </lineage>
</organism>
<dbReference type="EMBL" id="CAUYUJ010015505">
    <property type="protein sequence ID" value="CAK0854893.1"/>
    <property type="molecule type" value="Genomic_DNA"/>
</dbReference>
<dbReference type="Gene3D" id="3.40.50.12780">
    <property type="entry name" value="N-terminal domain of ligase-like"/>
    <property type="match status" value="1"/>
</dbReference>
<dbReference type="PROSITE" id="PS00455">
    <property type="entry name" value="AMP_BINDING"/>
    <property type="match status" value="1"/>
</dbReference>
<evidence type="ECO:0000259" key="2">
    <source>
        <dbReference type="Pfam" id="PF00501"/>
    </source>
</evidence>
<evidence type="ECO:0000313" key="3">
    <source>
        <dbReference type="EMBL" id="CAK0854893.1"/>
    </source>
</evidence>
<gene>
    <name evidence="3" type="ORF">PCOR1329_LOCUS45798</name>
</gene>
<dbReference type="Gene3D" id="3.30.559.10">
    <property type="entry name" value="Chloramphenicol acetyltransferase-like domain"/>
    <property type="match status" value="1"/>
</dbReference>